<dbReference type="RefSeq" id="WP_012966633.1">
    <property type="nucleotide sequence ID" value="NC_013849.1"/>
</dbReference>
<dbReference type="AlphaFoldDB" id="D3S0Q4"/>
<accession>D3S0Q4</accession>
<dbReference type="STRING" id="589924.Ferp_2164"/>
<proteinExistence type="predicted"/>
<reference evidence="2" key="1">
    <citation type="submission" date="2010-02" db="EMBL/GenBank/DDBJ databases">
        <title>Complete sequence of Ferroglobus placidus DSM 10642.</title>
        <authorList>
            <consortium name="US DOE Joint Genome Institute"/>
            <person name="Lucas S."/>
            <person name="Copeland A."/>
            <person name="Lapidus A."/>
            <person name="Cheng J.-F."/>
            <person name="Bruce D."/>
            <person name="Goodwin L."/>
            <person name="Pitluck S."/>
            <person name="Saunders E."/>
            <person name="Brettin T."/>
            <person name="Detter J.C."/>
            <person name="Han C."/>
            <person name="Tapia R."/>
            <person name="Larimer F."/>
            <person name="Land M."/>
            <person name="Hauser L."/>
            <person name="Kyrpides N."/>
            <person name="Ivanova N."/>
            <person name="Holmes D."/>
            <person name="Lovley D."/>
            <person name="Kyrpides N."/>
            <person name="Anderson I.J."/>
            <person name="Woyke T."/>
        </authorList>
    </citation>
    <scope>NUCLEOTIDE SEQUENCE [LARGE SCALE GENOMIC DNA]</scope>
    <source>
        <strain evidence="2">DSM 10642 / AEDII12DO</strain>
    </source>
</reference>
<organism evidence="1 2">
    <name type="scientific">Ferroglobus placidus (strain DSM 10642 / AEDII12DO)</name>
    <dbReference type="NCBI Taxonomy" id="589924"/>
    <lineage>
        <taxon>Archaea</taxon>
        <taxon>Methanobacteriati</taxon>
        <taxon>Methanobacteriota</taxon>
        <taxon>Archaeoglobi</taxon>
        <taxon>Archaeoglobales</taxon>
        <taxon>Archaeoglobaceae</taxon>
        <taxon>Ferroglobus</taxon>
    </lineage>
</organism>
<dbReference type="Proteomes" id="UP000002613">
    <property type="component" value="Chromosome"/>
</dbReference>
<reference evidence="1 2" key="2">
    <citation type="journal article" date="2011" name="Stand. Genomic Sci.">
        <title>Complete genome sequence of Ferroglobus placidus AEDII12DO.</title>
        <authorList>
            <person name="Anderson I."/>
            <person name="Risso C."/>
            <person name="Holmes D."/>
            <person name="Lucas S."/>
            <person name="Copeland A."/>
            <person name="Lapidus A."/>
            <person name="Cheng J.F."/>
            <person name="Bruce D."/>
            <person name="Goodwin L."/>
            <person name="Pitluck S."/>
            <person name="Saunders E."/>
            <person name="Brettin T."/>
            <person name="Detter J.C."/>
            <person name="Han C."/>
            <person name="Tapia R."/>
            <person name="Larimer F."/>
            <person name="Land M."/>
            <person name="Hauser L."/>
            <person name="Woyke T."/>
            <person name="Lovley D."/>
            <person name="Kyrpides N."/>
            <person name="Ivanova N."/>
        </authorList>
    </citation>
    <scope>NUCLEOTIDE SEQUENCE [LARGE SCALE GENOMIC DNA]</scope>
    <source>
        <strain evidence="2">DSM 10642 / AEDII12DO</strain>
    </source>
</reference>
<name>D3S0Q4_FERPA</name>
<dbReference type="GeneID" id="80265029"/>
<dbReference type="PaxDb" id="589924-Ferp_2164"/>
<evidence type="ECO:0000313" key="1">
    <source>
        <dbReference type="EMBL" id="ADC66295.1"/>
    </source>
</evidence>
<sequence length="44" mass="5219">MLKRLNTPIYDVELILKFLHVILASLKIDDRFEKCTEKLKTSEI</sequence>
<keyword evidence="2" id="KW-1185">Reference proteome</keyword>
<dbReference type="KEGG" id="fpl:Ferp_2164"/>
<gene>
    <name evidence="1" type="ordered locus">Ferp_2164</name>
</gene>
<dbReference type="EMBL" id="CP001899">
    <property type="protein sequence ID" value="ADC66295.1"/>
    <property type="molecule type" value="Genomic_DNA"/>
</dbReference>
<dbReference type="HOGENOM" id="CLU_3210608_0_0_2"/>
<protein>
    <submittedName>
        <fullName evidence="1">Uncharacterized protein</fullName>
    </submittedName>
</protein>
<evidence type="ECO:0000313" key="2">
    <source>
        <dbReference type="Proteomes" id="UP000002613"/>
    </source>
</evidence>